<keyword evidence="6" id="KW-0539">Nucleus</keyword>
<dbReference type="Pfam" id="PF03810">
    <property type="entry name" value="IBN_N"/>
    <property type="match status" value="1"/>
</dbReference>
<dbReference type="PANTHER" id="PTHR10997:SF18">
    <property type="entry name" value="D-IMPORTIN 7_RANBP7"/>
    <property type="match status" value="1"/>
</dbReference>
<dbReference type="AlphaFoldDB" id="A0A9W8A0Z8"/>
<dbReference type="InterPro" id="IPR011989">
    <property type="entry name" value="ARM-like"/>
</dbReference>
<evidence type="ECO:0000256" key="4">
    <source>
        <dbReference type="ARBA" id="ARBA00022490"/>
    </source>
</evidence>
<dbReference type="Proteomes" id="UP001150538">
    <property type="component" value="Unassembled WGS sequence"/>
</dbReference>
<dbReference type="Gene3D" id="1.25.10.10">
    <property type="entry name" value="Leucine-rich Repeat Variant"/>
    <property type="match status" value="1"/>
</dbReference>
<proteinExistence type="predicted"/>
<gene>
    <name evidence="8" type="primary">NMD5</name>
    <name evidence="8" type="ORF">H4219_004504</name>
</gene>
<evidence type="ECO:0000256" key="3">
    <source>
        <dbReference type="ARBA" id="ARBA00022448"/>
    </source>
</evidence>
<evidence type="ECO:0000313" key="8">
    <source>
        <dbReference type="EMBL" id="KAJ1915076.1"/>
    </source>
</evidence>
<evidence type="ECO:0000313" key="9">
    <source>
        <dbReference type="Proteomes" id="UP001150538"/>
    </source>
</evidence>
<dbReference type="OrthoDB" id="760868at2759"/>
<evidence type="ECO:0000256" key="5">
    <source>
        <dbReference type="ARBA" id="ARBA00022927"/>
    </source>
</evidence>
<accession>A0A9W8A0Z8</accession>
<evidence type="ECO:0000259" key="7">
    <source>
        <dbReference type="PROSITE" id="PS50166"/>
    </source>
</evidence>
<comment type="subcellular location">
    <subcellularLocation>
        <location evidence="2">Cytoplasm</location>
    </subcellularLocation>
    <subcellularLocation>
        <location evidence="1">Nucleus</location>
    </subcellularLocation>
</comment>
<dbReference type="EMBL" id="JANBPU010000164">
    <property type="protein sequence ID" value="KAJ1915076.1"/>
    <property type="molecule type" value="Genomic_DNA"/>
</dbReference>
<dbReference type="SMART" id="SM00913">
    <property type="entry name" value="IBN_N"/>
    <property type="match status" value="1"/>
</dbReference>
<dbReference type="PANTHER" id="PTHR10997">
    <property type="entry name" value="IMPORTIN-7, 8, 11"/>
    <property type="match status" value="1"/>
</dbReference>
<evidence type="ECO:0000256" key="6">
    <source>
        <dbReference type="ARBA" id="ARBA00023242"/>
    </source>
</evidence>
<dbReference type="Pfam" id="PF08506">
    <property type="entry name" value="Cse1"/>
    <property type="match status" value="1"/>
</dbReference>
<dbReference type="GO" id="GO:0006606">
    <property type="term" value="P:protein import into nucleus"/>
    <property type="evidence" value="ECO:0007669"/>
    <property type="project" value="TreeGrafter"/>
</dbReference>
<dbReference type="GO" id="GO:0031267">
    <property type="term" value="F:small GTPase binding"/>
    <property type="evidence" value="ECO:0007669"/>
    <property type="project" value="InterPro"/>
</dbReference>
<keyword evidence="9" id="KW-1185">Reference proteome</keyword>
<dbReference type="PROSITE" id="PS50166">
    <property type="entry name" value="IMPORTIN_B_NT"/>
    <property type="match status" value="1"/>
</dbReference>
<keyword evidence="3" id="KW-0813">Transport</keyword>
<dbReference type="SUPFAM" id="SSF48371">
    <property type="entry name" value="ARM repeat"/>
    <property type="match status" value="1"/>
</dbReference>
<organism evidence="8 9">
    <name type="scientific">Mycoemilia scoparia</name>
    <dbReference type="NCBI Taxonomy" id="417184"/>
    <lineage>
        <taxon>Eukaryota</taxon>
        <taxon>Fungi</taxon>
        <taxon>Fungi incertae sedis</taxon>
        <taxon>Zoopagomycota</taxon>
        <taxon>Kickxellomycotina</taxon>
        <taxon>Kickxellomycetes</taxon>
        <taxon>Kickxellales</taxon>
        <taxon>Kickxellaceae</taxon>
        <taxon>Mycoemilia</taxon>
    </lineage>
</organism>
<dbReference type="GO" id="GO:0005829">
    <property type="term" value="C:cytosol"/>
    <property type="evidence" value="ECO:0007669"/>
    <property type="project" value="TreeGrafter"/>
</dbReference>
<keyword evidence="5" id="KW-0653">Protein transport</keyword>
<dbReference type="FunFam" id="1.25.10.10:FF:000244">
    <property type="entry name" value="Nonsense-mediated mRNA decay protein"/>
    <property type="match status" value="1"/>
</dbReference>
<dbReference type="InterPro" id="IPR013598">
    <property type="entry name" value="Exportin-1/Importin-b-like"/>
</dbReference>
<feature type="domain" description="Importin N-terminal" evidence="7">
    <location>
        <begin position="24"/>
        <end position="108"/>
    </location>
</feature>
<dbReference type="InterPro" id="IPR013713">
    <property type="entry name" value="XPO2_central"/>
</dbReference>
<protein>
    <submittedName>
        <fullName evidence="8">Nonsense-mediated mRNA decay protein 5</fullName>
    </submittedName>
</protein>
<name>A0A9W8A0Z8_9FUNG</name>
<evidence type="ECO:0000256" key="2">
    <source>
        <dbReference type="ARBA" id="ARBA00004496"/>
    </source>
</evidence>
<evidence type="ECO:0000256" key="1">
    <source>
        <dbReference type="ARBA" id="ARBA00004123"/>
    </source>
</evidence>
<dbReference type="InterPro" id="IPR016024">
    <property type="entry name" value="ARM-type_fold"/>
</dbReference>
<keyword evidence="4" id="KW-0963">Cytoplasm</keyword>
<reference evidence="8" key="1">
    <citation type="submission" date="2022-07" db="EMBL/GenBank/DDBJ databases">
        <title>Phylogenomic reconstructions and comparative analyses of Kickxellomycotina fungi.</title>
        <authorList>
            <person name="Reynolds N.K."/>
            <person name="Stajich J.E."/>
            <person name="Barry K."/>
            <person name="Grigoriev I.V."/>
            <person name="Crous P."/>
            <person name="Smith M.E."/>
        </authorList>
    </citation>
    <scope>NUCLEOTIDE SEQUENCE</scope>
    <source>
        <strain evidence="8">NBRC 100468</strain>
    </source>
</reference>
<sequence length="1043" mass="118344">MSNAELVGLFEATFHPELQVRKQAEHHIGELSKNPHFLSTLLQLINTDGAPLGAKQAASIYFKNRVHRFWDISSTSDKDDGANGKVENHISEDDMLYVKQHIISSLVSSPSAIQVQLISCLGYILASDFPNKWPEFIHQVVKLLESPEHQAVYTGLLSLLEVVKIYRFRSPKKRGPVTEIIDVVFPKIQKIAETLMDSSDSLALWMIKTIFKTYATAIQRDLPASLQAQESLVSWGTLFLKLIDRSVMPEDTEDEDEIAKEPIWKAKKWAYHCINRLFNRYGNPALLPSKQTQYQAFAKSFTANFVPQILNTYISQIAAYTEKKAWLSPKIRHLAATFISDCVKEKSAWKLIKPHLDMLVSKFIFEQLCFSKDDQELWEDNPIEFINKKMDPLDDFRSPVLAATNLLIDLAVDRRKTTLEPILAFTNNIMSAYNQTPPEARNYHQKDGALHIMLSLSAPLSSKKSPIAGSLEDFLGSHVVPEFSSPHGFLRCRSLDTFGRYAVIDFKNQELLATATRLVLERLHDDQLPVRVQAALVLQPLIGNEAVREALVPKLSQIMTVLLDLTNLIDSDTLTQTIEEFVETFSDHMAPFAVELAQQLCNSFMRIIGEVSTNVPDIESTDFDDLNDKTMAAMGVLKTIGTLILNLDSSPEIVLQLEQVVFPVIRFALEQELVDMYDEVFEILDCCTFTLKKISPSLWELFNPIYKAFMNSGIDFAEEILPSLDNYISYGTDVVVSHQEVQSKLYNIYETIMKSDRVGENDRIGACKLAESFMLNCRGHINHHIPGFVSIASTYILGQDAIKTRSFRVYAHEVILNAVYYSPQETLDILERNGWTQGIFIDLFNNLKSFVRVHDKKLLIMSLTAILQLSPEKLPSSLQSGLPQIVDGILQVFQTLPKAYEAREQIEKLYAADTHENFEDDFDWENAGYDDEDDEDIRDPEEEYFNNLAYEASAAAPDEDEDDGDALDDDSDFDENLDEELAFETPLDNINPYIHLEYVFKAIETENPAVYNIISQNLTPEKKQLFSEISQKADEARSNANNQ</sequence>
<comment type="caution">
    <text evidence="8">The sequence shown here is derived from an EMBL/GenBank/DDBJ whole genome shotgun (WGS) entry which is preliminary data.</text>
</comment>
<dbReference type="Pfam" id="PF08389">
    <property type="entry name" value="Xpo1"/>
    <property type="match status" value="1"/>
</dbReference>
<dbReference type="GO" id="GO:0005635">
    <property type="term" value="C:nuclear envelope"/>
    <property type="evidence" value="ECO:0007669"/>
    <property type="project" value="TreeGrafter"/>
</dbReference>
<dbReference type="InterPro" id="IPR001494">
    <property type="entry name" value="Importin-beta_N"/>
</dbReference>